<keyword evidence="5" id="KW-0677">Repeat</keyword>
<evidence type="ECO:0000256" key="5">
    <source>
        <dbReference type="ARBA" id="ARBA00022737"/>
    </source>
</evidence>
<comment type="similarity">
    <text evidence="2 11">Belongs to the mitochondrial carrier (TC 2.A.29) family.</text>
</comment>
<dbReference type="Pfam" id="PF00153">
    <property type="entry name" value="Mito_carr"/>
    <property type="match status" value="3"/>
</dbReference>
<evidence type="ECO:0000256" key="9">
    <source>
        <dbReference type="ARBA" id="ARBA00023136"/>
    </source>
</evidence>
<keyword evidence="13" id="KW-1185">Reference proteome</keyword>
<keyword evidence="9 10" id="KW-0472">Membrane</keyword>
<dbReference type="STRING" id="105785.A0A2J7QWS2"/>
<organism evidence="12 13">
    <name type="scientific">Cryptotermes secundus</name>
    <dbReference type="NCBI Taxonomy" id="105785"/>
    <lineage>
        <taxon>Eukaryota</taxon>
        <taxon>Metazoa</taxon>
        <taxon>Ecdysozoa</taxon>
        <taxon>Arthropoda</taxon>
        <taxon>Hexapoda</taxon>
        <taxon>Insecta</taxon>
        <taxon>Pterygota</taxon>
        <taxon>Neoptera</taxon>
        <taxon>Polyneoptera</taxon>
        <taxon>Dictyoptera</taxon>
        <taxon>Blattodea</taxon>
        <taxon>Blattoidea</taxon>
        <taxon>Termitoidae</taxon>
        <taxon>Kalotermitidae</taxon>
        <taxon>Cryptotermitinae</taxon>
        <taxon>Cryptotermes</taxon>
    </lineage>
</organism>
<keyword evidence="3 11" id="KW-0813">Transport</keyword>
<comment type="subcellular location">
    <subcellularLocation>
        <location evidence="1">Mitochondrion inner membrane</location>
        <topology evidence="1">Multi-pass membrane protein</topology>
    </subcellularLocation>
</comment>
<dbReference type="PANTHER" id="PTHR46131:SF1">
    <property type="entry name" value="SD08549P"/>
    <property type="match status" value="1"/>
</dbReference>
<feature type="repeat" description="Solcar" evidence="10">
    <location>
        <begin position="40"/>
        <end position="120"/>
    </location>
</feature>
<protein>
    <submittedName>
        <fullName evidence="12">Solute carrier family 25 member 51</fullName>
    </submittedName>
</protein>
<evidence type="ECO:0000256" key="2">
    <source>
        <dbReference type="ARBA" id="ARBA00006375"/>
    </source>
</evidence>
<dbReference type="InterPro" id="IPR018108">
    <property type="entry name" value="MCP_transmembrane"/>
</dbReference>
<keyword evidence="6" id="KW-0999">Mitochondrion inner membrane</keyword>
<dbReference type="EMBL" id="NEVH01009422">
    <property type="protein sequence ID" value="PNF33031.1"/>
    <property type="molecule type" value="Genomic_DNA"/>
</dbReference>
<sequence length="308" mass="35332">MTHLPACSINIQENDPECDKKGCGCTQKTNSRFFSQDSAVYDWREFVCGWGAAFINISITFPINKLIFRQMLHGIGVGNAAGQLSSEGFHYLYRGILPPLCQKTVSLSIMFGVYEECRRPLENADVHHYLSKVIASMVAGTVEATLMPFERVQTLLQHQHYHTHFRNTFHALKEIGVNYGFKEYYRGLTPILLRNGPSNVFFFFLRDEANYYLPQHDSWWGQASQQFLSGALIGAFISTVFYPLNVVKVHLQSTLGGKFQNFTSVLVDLYKARGFRNMYRGVHMNYTRSFISWGVINAAYEFLKKYVF</sequence>
<dbReference type="OrthoDB" id="2139348at2759"/>
<accession>A0A2J7QWS2</accession>
<evidence type="ECO:0000313" key="12">
    <source>
        <dbReference type="EMBL" id="PNF33031.1"/>
    </source>
</evidence>
<evidence type="ECO:0000256" key="8">
    <source>
        <dbReference type="ARBA" id="ARBA00023128"/>
    </source>
</evidence>
<dbReference type="InParanoid" id="A0A2J7QWS2"/>
<evidence type="ECO:0000256" key="1">
    <source>
        <dbReference type="ARBA" id="ARBA00004448"/>
    </source>
</evidence>
<keyword evidence="7" id="KW-1133">Transmembrane helix</keyword>
<evidence type="ECO:0000256" key="4">
    <source>
        <dbReference type="ARBA" id="ARBA00022692"/>
    </source>
</evidence>
<evidence type="ECO:0000256" key="10">
    <source>
        <dbReference type="PROSITE-ProRule" id="PRU00282"/>
    </source>
</evidence>
<evidence type="ECO:0000256" key="11">
    <source>
        <dbReference type="RuleBase" id="RU000488"/>
    </source>
</evidence>
<feature type="repeat" description="Solcar" evidence="10">
    <location>
        <begin position="221"/>
        <end position="306"/>
    </location>
</feature>
<reference evidence="12 13" key="1">
    <citation type="submission" date="2017-12" db="EMBL/GenBank/DDBJ databases">
        <title>Hemimetabolous genomes reveal molecular basis of termite eusociality.</title>
        <authorList>
            <person name="Harrison M.C."/>
            <person name="Jongepier E."/>
            <person name="Robertson H.M."/>
            <person name="Arning N."/>
            <person name="Bitard-Feildel T."/>
            <person name="Chao H."/>
            <person name="Childers C.P."/>
            <person name="Dinh H."/>
            <person name="Doddapaneni H."/>
            <person name="Dugan S."/>
            <person name="Gowin J."/>
            <person name="Greiner C."/>
            <person name="Han Y."/>
            <person name="Hu H."/>
            <person name="Hughes D.S.T."/>
            <person name="Huylmans A.-K."/>
            <person name="Kemena C."/>
            <person name="Kremer L.P.M."/>
            <person name="Lee S.L."/>
            <person name="Lopez-Ezquerra A."/>
            <person name="Mallet L."/>
            <person name="Monroy-Kuhn J.M."/>
            <person name="Moser A."/>
            <person name="Murali S.C."/>
            <person name="Muzny D.M."/>
            <person name="Otani S."/>
            <person name="Piulachs M.-D."/>
            <person name="Poelchau M."/>
            <person name="Qu J."/>
            <person name="Schaub F."/>
            <person name="Wada-Katsumata A."/>
            <person name="Worley K.C."/>
            <person name="Xie Q."/>
            <person name="Ylla G."/>
            <person name="Poulsen M."/>
            <person name="Gibbs R.A."/>
            <person name="Schal C."/>
            <person name="Richards S."/>
            <person name="Belles X."/>
            <person name="Korb J."/>
            <person name="Bornberg-Bauer E."/>
        </authorList>
    </citation>
    <scope>NUCLEOTIDE SEQUENCE [LARGE SCALE GENOMIC DNA]</scope>
    <source>
        <tissue evidence="12">Whole body</tissue>
    </source>
</reference>
<evidence type="ECO:0000256" key="3">
    <source>
        <dbReference type="ARBA" id="ARBA00022448"/>
    </source>
</evidence>
<dbReference type="InterPro" id="IPR052465">
    <property type="entry name" value="Mito_NAD+_Carrier"/>
</dbReference>
<feature type="repeat" description="Solcar" evidence="10">
    <location>
        <begin position="127"/>
        <end position="212"/>
    </location>
</feature>
<dbReference type="GO" id="GO:0005743">
    <property type="term" value="C:mitochondrial inner membrane"/>
    <property type="evidence" value="ECO:0007669"/>
    <property type="project" value="UniProtKB-SubCell"/>
</dbReference>
<name>A0A2J7QWS2_9NEOP</name>
<proteinExistence type="inferred from homology"/>
<dbReference type="AlphaFoldDB" id="A0A2J7QWS2"/>
<evidence type="ECO:0000313" key="13">
    <source>
        <dbReference type="Proteomes" id="UP000235965"/>
    </source>
</evidence>
<dbReference type="Proteomes" id="UP000235965">
    <property type="component" value="Unassembled WGS sequence"/>
</dbReference>
<dbReference type="InterPro" id="IPR023395">
    <property type="entry name" value="MCP_dom_sf"/>
</dbReference>
<gene>
    <name evidence="12" type="primary">Slc25a51</name>
    <name evidence="12" type="ORF">B7P43_G16365</name>
</gene>
<keyword evidence="8" id="KW-0496">Mitochondrion</keyword>
<dbReference type="Gene3D" id="1.50.40.10">
    <property type="entry name" value="Mitochondrial carrier domain"/>
    <property type="match status" value="1"/>
</dbReference>
<evidence type="ECO:0000256" key="6">
    <source>
        <dbReference type="ARBA" id="ARBA00022792"/>
    </source>
</evidence>
<dbReference type="GO" id="GO:0051724">
    <property type="term" value="F:NAD transmembrane transporter activity"/>
    <property type="evidence" value="ECO:0007669"/>
    <property type="project" value="TreeGrafter"/>
</dbReference>
<keyword evidence="4 10" id="KW-0812">Transmembrane</keyword>
<comment type="caution">
    <text evidence="12">The sequence shown here is derived from an EMBL/GenBank/DDBJ whole genome shotgun (WGS) entry which is preliminary data.</text>
</comment>
<evidence type="ECO:0000256" key="7">
    <source>
        <dbReference type="ARBA" id="ARBA00022989"/>
    </source>
</evidence>
<dbReference type="SUPFAM" id="SSF103506">
    <property type="entry name" value="Mitochondrial carrier"/>
    <property type="match status" value="1"/>
</dbReference>
<dbReference type="FunCoup" id="A0A2J7QWS2">
    <property type="interactions" value="1258"/>
</dbReference>
<dbReference type="PROSITE" id="PS50920">
    <property type="entry name" value="SOLCAR"/>
    <property type="match status" value="3"/>
</dbReference>
<dbReference type="PANTHER" id="PTHR46131">
    <property type="entry name" value="SD08549P"/>
    <property type="match status" value="1"/>
</dbReference>